<dbReference type="Gene3D" id="3.20.20.140">
    <property type="entry name" value="Metal-dependent hydrolases"/>
    <property type="match status" value="1"/>
</dbReference>
<dbReference type="InterPro" id="IPR032466">
    <property type="entry name" value="Metal_Hydrolase"/>
</dbReference>
<dbReference type="InterPro" id="IPR011059">
    <property type="entry name" value="Metal-dep_hydrolase_composite"/>
</dbReference>
<evidence type="ECO:0000313" key="3">
    <source>
        <dbReference type="Proteomes" id="UP000824165"/>
    </source>
</evidence>
<gene>
    <name evidence="2" type="ORF">IAA60_03505</name>
</gene>
<dbReference type="GO" id="GO:0016810">
    <property type="term" value="F:hydrolase activity, acting on carbon-nitrogen (but not peptide) bonds"/>
    <property type="evidence" value="ECO:0007669"/>
    <property type="project" value="InterPro"/>
</dbReference>
<comment type="caution">
    <text evidence="2">The sequence shown here is derived from an EMBL/GenBank/DDBJ whole genome shotgun (WGS) entry which is preliminary data.</text>
</comment>
<dbReference type="SUPFAM" id="SSF51338">
    <property type="entry name" value="Composite domain of metallo-dependent hydrolases"/>
    <property type="match status" value="1"/>
</dbReference>
<dbReference type="PANTHER" id="PTHR43135">
    <property type="entry name" value="ALPHA-D-RIBOSE 1-METHYLPHOSPHONATE 5-TRIPHOSPHATE DIPHOSPHATASE"/>
    <property type="match status" value="1"/>
</dbReference>
<dbReference type="AlphaFoldDB" id="A0A9D1H2L2"/>
<evidence type="ECO:0000313" key="2">
    <source>
        <dbReference type="EMBL" id="HIT84956.1"/>
    </source>
</evidence>
<dbReference type="PANTHER" id="PTHR43135:SF3">
    <property type="entry name" value="ALPHA-D-RIBOSE 1-METHYLPHOSPHONATE 5-TRIPHOSPHATE DIPHOSPHATASE"/>
    <property type="match status" value="1"/>
</dbReference>
<dbReference type="InterPro" id="IPR006680">
    <property type="entry name" value="Amidohydro-rel"/>
</dbReference>
<dbReference type="Pfam" id="PF01979">
    <property type="entry name" value="Amidohydro_1"/>
    <property type="match status" value="1"/>
</dbReference>
<proteinExistence type="predicted"/>
<organism evidence="2 3">
    <name type="scientific">Candidatus Ornithomonoglobus intestinigallinarum</name>
    <dbReference type="NCBI Taxonomy" id="2840894"/>
    <lineage>
        <taxon>Bacteria</taxon>
        <taxon>Bacillati</taxon>
        <taxon>Bacillota</taxon>
        <taxon>Clostridia</taxon>
        <taxon>Candidatus Ornithomonoglobus</taxon>
    </lineage>
</organism>
<accession>A0A9D1H2L2</accession>
<reference evidence="2" key="1">
    <citation type="submission" date="2020-10" db="EMBL/GenBank/DDBJ databases">
        <authorList>
            <person name="Gilroy R."/>
        </authorList>
    </citation>
    <scope>NUCLEOTIDE SEQUENCE</scope>
    <source>
        <strain evidence="2">CHK181-108</strain>
    </source>
</reference>
<dbReference type="Proteomes" id="UP000824165">
    <property type="component" value="Unassembled WGS sequence"/>
</dbReference>
<evidence type="ECO:0000259" key="1">
    <source>
        <dbReference type="Pfam" id="PF01979"/>
    </source>
</evidence>
<dbReference type="InterPro" id="IPR051781">
    <property type="entry name" value="Metallo-dep_Hydrolase"/>
</dbReference>
<protein>
    <submittedName>
        <fullName evidence="2">Amidohydrolase</fullName>
    </submittedName>
</protein>
<dbReference type="SUPFAM" id="SSF51556">
    <property type="entry name" value="Metallo-dependent hydrolases"/>
    <property type="match status" value="1"/>
</dbReference>
<dbReference type="CDD" id="cd01309">
    <property type="entry name" value="Met_dep_hydrolase_C"/>
    <property type="match status" value="1"/>
</dbReference>
<reference evidence="2" key="2">
    <citation type="journal article" date="2021" name="PeerJ">
        <title>Extensive microbial diversity within the chicken gut microbiome revealed by metagenomics and culture.</title>
        <authorList>
            <person name="Gilroy R."/>
            <person name="Ravi A."/>
            <person name="Getino M."/>
            <person name="Pursley I."/>
            <person name="Horton D.L."/>
            <person name="Alikhan N.F."/>
            <person name="Baker D."/>
            <person name="Gharbi K."/>
            <person name="Hall N."/>
            <person name="Watson M."/>
            <person name="Adriaenssens E.M."/>
            <person name="Foster-Nyarko E."/>
            <person name="Jarju S."/>
            <person name="Secka A."/>
            <person name="Antonio M."/>
            <person name="Oren A."/>
            <person name="Chaudhuri R.R."/>
            <person name="La Ragione R."/>
            <person name="Hildebrand F."/>
            <person name="Pallen M.J."/>
        </authorList>
    </citation>
    <scope>NUCLEOTIDE SEQUENCE</scope>
    <source>
        <strain evidence="2">CHK181-108</strain>
    </source>
</reference>
<sequence>MIKIKNAKIITCAGEVFENGAVIFDEKIRYAGADTDAFDVSETIDASGLVVTPGLIDAHCHVGIFEDSVGFEGDDGNEDSDPVTPHLRAIDGINPFDRAFEDARNAGITAVVTGPGSANPIGGQFAAVKTSGICIDDMIIKAPCAMKFALGENPKTVYSEKEDAPVTRMGTAALIREALIKASIYMEQFENWKRDPEEHDRPEFDMKAEALMPVIKGELPVKIHAHRADDICTAIRIGREFGLKITIEHCSDGDRIADILSRENVPVMLGPTLSDRSKPELKNLTFDTYRNLSERGISVAIITDHPEITIENLPLCAAMAVRHGMDETKALYAITSAAAKNCGIGDIVGTIEVGKDADIAVFTDLPVRFDARCVYTFVNGKCVHSPKAE</sequence>
<dbReference type="EMBL" id="DVLU01000029">
    <property type="protein sequence ID" value="HIT84956.1"/>
    <property type="molecule type" value="Genomic_DNA"/>
</dbReference>
<feature type="domain" description="Amidohydrolase-related" evidence="1">
    <location>
        <begin position="289"/>
        <end position="382"/>
    </location>
</feature>
<name>A0A9D1H2L2_9FIRM</name>